<evidence type="ECO:0000256" key="3">
    <source>
        <dbReference type="ARBA" id="ARBA00022729"/>
    </source>
</evidence>
<evidence type="ECO:0000256" key="6">
    <source>
        <dbReference type="SAM" id="Coils"/>
    </source>
</evidence>
<comment type="caution">
    <text evidence="9">The sequence shown here is derived from an EMBL/GenBank/DDBJ whole genome shotgun (WGS) entry which is preliminary data.</text>
</comment>
<keyword evidence="6" id="KW-0175">Coiled coil</keyword>
<proteinExistence type="predicted"/>
<dbReference type="NCBIfam" id="TIGR04211">
    <property type="entry name" value="SH3_and_anchor"/>
    <property type="match status" value="1"/>
</dbReference>
<name>A0A850T4W5_9BACT</name>
<reference evidence="9 10" key="1">
    <citation type="submission" date="2020-06" db="EMBL/GenBank/DDBJ databases">
        <title>High-quality draft genome of sulfate reducer Desulfobacter latus type strain AcrS2 isolated from marine sediment.</title>
        <authorList>
            <person name="Hoppe M."/>
            <person name="Larsen C.K."/>
            <person name="Marshall I.P.G."/>
            <person name="Schramm A."/>
            <person name="Marietou A.G."/>
        </authorList>
    </citation>
    <scope>NUCLEOTIDE SEQUENCE [LARGE SCALE GENOMIC DNA]</scope>
    <source>
        <strain evidence="9 10">AcRS2</strain>
    </source>
</reference>
<dbReference type="Gene3D" id="2.30.30.40">
    <property type="entry name" value="SH3 Domains"/>
    <property type="match status" value="1"/>
</dbReference>
<evidence type="ECO:0000256" key="4">
    <source>
        <dbReference type="ARBA" id="ARBA00022989"/>
    </source>
</evidence>
<keyword evidence="4 7" id="KW-1133">Transmembrane helix</keyword>
<gene>
    <name evidence="9" type="ORF">HXW94_04855</name>
</gene>
<evidence type="ECO:0000259" key="8">
    <source>
        <dbReference type="PROSITE" id="PS51781"/>
    </source>
</evidence>
<dbReference type="PROSITE" id="PS51781">
    <property type="entry name" value="SH3B"/>
    <property type="match status" value="1"/>
</dbReference>
<evidence type="ECO:0000256" key="1">
    <source>
        <dbReference type="ARBA" id="ARBA00004167"/>
    </source>
</evidence>
<dbReference type="InterPro" id="IPR003646">
    <property type="entry name" value="SH3-like_bac-type"/>
</dbReference>
<keyword evidence="2 7" id="KW-0812">Transmembrane</keyword>
<evidence type="ECO:0000313" key="10">
    <source>
        <dbReference type="Proteomes" id="UP000553343"/>
    </source>
</evidence>
<comment type="subcellular location">
    <subcellularLocation>
        <location evidence="1">Membrane</location>
        <topology evidence="1">Single-pass membrane protein</topology>
    </subcellularLocation>
</comment>
<dbReference type="RefSeq" id="WP_178365776.1">
    <property type="nucleotide sequence ID" value="NZ_JACADJ010000010.1"/>
</dbReference>
<keyword evidence="10" id="KW-1185">Reference proteome</keyword>
<dbReference type="Proteomes" id="UP000553343">
    <property type="component" value="Unassembled WGS sequence"/>
</dbReference>
<evidence type="ECO:0000313" key="9">
    <source>
        <dbReference type="EMBL" id="NWH04322.1"/>
    </source>
</evidence>
<keyword evidence="3" id="KW-0732">Signal</keyword>
<feature type="domain" description="SH3b" evidence="8">
    <location>
        <begin position="24"/>
        <end position="88"/>
    </location>
</feature>
<dbReference type="AlphaFoldDB" id="A0A850T4W5"/>
<dbReference type="InterPro" id="IPR016476">
    <property type="entry name" value="SH3_dom_pro"/>
</dbReference>
<dbReference type="EMBL" id="JACADJ010000010">
    <property type="protein sequence ID" value="NWH04322.1"/>
    <property type="molecule type" value="Genomic_DNA"/>
</dbReference>
<dbReference type="GO" id="GO:0016020">
    <property type="term" value="C:membrane"/>
    <property type="evidence" value="ECO:0007669"/>
    <property type="project" value="UniProtKB-SubCell"/>
</dbReference>
<evidence type="ECO:0000256" key="7">
    <source>
        <dbReference type="SAM" id="Phobius"/>
    </source>
</evidence>
<dbReference type="Pfam" id="PF08239">
    <property type="entry name" value="SH3_3"/>
    <property type="match status" value="1"/>
</dbReference>
<evidence type="ECO:0000256" key="2">
    <source>
        <dbReference type="ARBA" id="ARBA00022692"/>
    </source>
</evidence>
<keyword evidence="5 7" id="KW-0472">Membrane</keyword>
<feature type="transmembrane region" description="Helical" evidence="7">
    <location>
        <begin position="190"/>
        <end position="208"/>
    </location>
</feature>
<protein>
    <submittedName>
        <fullName evidence="9">TIGR04211 family SH3 domain-containing protein</fullName>
    </submittedName>
</protein>
<feature type="coiled-coil region" evidence="6">
    <location>
        <begin position="94"/>
        <end position="178"/>
    </location>
</feature>
<sequence length="220" mass="24076">MIKLFPRICALILIVIGTTAICHARTAYVSDMLILTFRKGPGPGYPVISALKSDTPLTILEESNGYLKVELSSGEQGWVDKDYVVTDPPKSILIDRLKKENAALEDKIKTLTEQTDLVALDQLKKKNRTLTQSLETLKSQYAALKTASADIADTLEENKRLKTRNASLSTALAQQKEDTGFMFKTGMIKWFLAGVGVLLLGWVIGLSVSSRQTGSGSLLD</sequence>
<evidence type="ECO:0000256" key="5">
    <source>
        <dbReference type="ARBA" id="ARBA00023136"/>
    </source>
</evidence>
<accession>A0A850T4W5</accession>
<dbReference type="SMART" id="SM00287">
    <property type="entry name" value="SH3b"/>
    <property type="match status" value="1"/>
</dbReference>
<organism evidence="9 10">
    <name type="scientific">Desulfobacter latus</name>
    <dbReference type="NCBI Taxonomy" id="2292"/>
    <lineage>
        <taxon>Bacteria</taxon>
        <taxon>Pseudomonadati</taxon>
        <taxon>Thermodesulfobacteriota</taxon>
        <taxon>Desulfobacteria</taxon>
        <taxon>Desulfobacterales</taxon>
        <taxon>Desulfobacteraceae</taxon>
        <taxon>Desulfobacter</taxon>
    </lineage>
</organism>